<dbReference type="InterPro" id="IPR036388">
    <property type="entry name" value="WH-like_DNA-bd_sf"/>
</dbReference>
<dbReference type="InterPro" id="IPR036527">
    <property type="entry name" value="SCP2_sterol-bd_dom_sf"/>
</dbReference>
<dbReference type="Pfam" id="PF01638">
    <property type="entry name" value="HxlR"/>
    <property type="match status" value="1"/>
</dbReference>
<evidence type="ECO:0000313" key="5">
    <source>
        <dbReference type="EMBL" id="REE94846.1"/>
    </source>
</evidence>
<dbReference type="EMBL" id="QTTT01000001">
    <property type="protein sequence ID" value="REE94846.1"/>
    <property type="molecule type" value="Genomic_DNA"/>
</dbReference>
<dbReference type="PROSITE" id="PS51118">
    <property type="entry name" value="HTH_HXLR"/>
    <property type="match status" value="1"/>
</dbReference>
<dbReference type="GO" id="GO:0003677">
    <property type="term" value="F:DNA binding"/>
    <property type="evidence" value="ECO:0007669"/>
    <property type="project" value="UniProtKB-KW"/>
</dbReference>
<proteinExistence type="predicted"/>
<dbReference type="PANTHER" id="PTHR33204:SF18">
    <property type="entry name" value="TRANSCRIPTIONAL REGULATORY PROTEIN"/>
    <property type="match status" value="1"/>
</dbReference>
<name>A0A3D9SG13_9ACTN</name>
<dbReference type="Gene3D" id="3.30.1050.10">
    <property type="entry name" value="SCP2 sterol-binding domain"/>
    <property type="match status" value="1"/>
</dbReference>
<dbReference type="InterPro" id="IPR002577">
    <property type="entry name" value="HTH_HxlR"/>
</dbReference>
<evidence type="ECO:0000256" key="1">
    <source>
        <dbReference type="ARBA" id="ARBA00023015"/>
    </source>
</evidence>
<feature type="domain" description="HTH hxlR-type" evidence="4">
    <location>
        <begin position="11"/>
        <end position="109"/>
    </location>
</feature>
<organism evidence="5 6">
    <name type="scientific">Thermomonospora umbrina</name>
    <dbReference type="NCBI Taxonomy" id="111806"/>
    <lineage>
        <taxon>Bacteria</taxon>
        <taxon>Bacillati</taxon>
        <taxon>Actinomycetota</taxon>
        <taxon>Actinomycetes</taxon>
        <taxon>Streptosporangiales</taxon>
        <taxon>Thermomonosporaceae</taxon>
        <taxon>Thermomonospora</taxon>
    </lineage>
</organism>
<dbReference type="RefSeq" id="WP_116020737.1">
    <property type="nucleotide sequence ID" value="NZ_QTTT01000001.1"/>
</dbReference>
<dbReference type="Pfam" id="PF14864">
    <property type="entry name" value="Alkyl_sulf_C"/>
    <property type="match status" value="1"/>
</dbReference>
<evidence type="ECO:0000256" key="2">
    <source>
        <dbReference type="ARBA" id="ARBA00023125"/>
    </source>
</evidence>
<gene>
    <name evidence="5" type="ORF">DFJ69_0215</name>
</gene>
<dbReference type="Proteomes" id="UP000256661">
    <property type="component" value="Unassembled WGS sequence"/>
</dbReference>
<accession>A0A3D9SG13</accession>
<dbReference type="AlphaFoldDB" id="A0A3D9SG13"/>
<dbReference type="PANTHER" id="PTHR33204">
    <property type="entry name" value="TRANSCRIPTIONAL REGULATOR, MARR FAMILY"/>
    <property type="match status" value="1"/>
</dbReference>
<dbReference type="InterPro" id="IPR036390">
    <property type="entry name" value="WH_DNA-bd_sf"/>
</dbReference>
<evidence type="ECO:0000313" key="6">
    <source>
        <dbReference type="Proteomes" id="UP000256661"/>
    </source>
</evidence>
<dbReference type="SUPFAM" id="SSF46785">
    <property type="entry name" value="Winged helix' DNA-binding domain"/>
    <property type="match status" value="1"/>
</dbReference>
<keyword evidence="1" id="KW-0805">Transcription regulation</keyword>
<keyword evidence="6" id="KW-1185">Reference proteome</keyword>
<sequence length="229" mass="24921">MPVKRTYDDSCGIARALDLVGERWALLVMRELMLGPKRFSDLQRGLPTASQNVLSHRLRELTAAGVVRRRKLGAPVGAWVYEPTPWGRELEPVLLALGRWGSRAPMVADAELNADAMVLGLKSMFLPEAAAGVRVSLGLRLGDEVFRLTIADGRLEAARGDAERPDAVVATDVATLRELIFRGRPTATLRASGRLTVEGDVEAVERLPALFARPRPAPEAEADEARLSP</sequence>
<evidence type="ECO:0000256" key="3">
    <source>
        <dbReference type="ARBA" id="ARBA00023163"/>
    </source>
</evidence>
<keyword evidence="2" id="KW-0238">DNA-binding</keyword>
<keyword evidence="3" id="KW-0804">Transcription</keyword>
<comment type="caution">
    <text evidence="5">The sequence shown here is derived from an EMBL/GenBank/DDBJ whole genome shotgun (WGS) entry which is preliminary data.</text>
</comment>
<dbReference type="InterPro" id="IPR029229">
    <property type="entry name" value="Alkyl_sulf_C"/>
</dbReference>
<dbReference type="SUPFAM" id="SSF55718">
    <property type="entry name" value="SCP-like"/>
    <property type="match status" value="1"/>
</dbReference>
<dbReference type="Gene3D" id="1.10.10.10">
    <property type="entry name" value="Winged helix-like DNA-binding domain superfamily/Winged helix DNA-binding domain"/>
    <property type="match status" value="1"/>
</dbReference>
<dbReference type="OrthoDB" id="9792527at2"/>
<protein>
    <submittedName>
        <fullName evidence="5">HxlR family transcriptional regulator</fullName>
    </submittedName>
</protein>
<evidence type="ECO:0000259" key="4">
    <source>
        <dbReference type="PROSITE" id="PS51118"/>
    </source>
</evidence>
<reference evidence="5 6" key="1">
    <citation type="submission" date="2018-08" db="EMBL/GenBank/DDBJ databases">
        <title>Sequencing the genomes of 1000 actinobacteria strains.</title>
        <authorList>
            <person name="Klenk H.-P."/>
        </authorList>
    </citation>
    <scope>NUCLEOTIDE SEQUENCE [LARGE SCALE GENOMIC DNA]</scope>
    <source>
        <strain evidence="5 6">DSM 43927</strain>
    </source>
</reference>